<organism evidence="4 5">
    <name type="scientific">Nocardia cyriacigeorgica</name>
    <dbReference type="NCBI Taxonomy" id="135487"/>
    <lineage>
        <taxon>Bacteria</taxon>
        <taxon>Bacillati</taxon>
        <taxon>Actinomycetota</taxon>
        <taxon>Actinomycetes</taxon>
        <taxon>Mycobacteriales</taxon>
        <taxon>Nocardiaceae</taxon>
        <taxon>Nocardia</taxon>
    </lineage>
</organism>
<dbReference type="GO" id="GO:0005524">
    <property type="term" value="F:ATP binding"/>
    <property type="evidence" value="ECO:0007669"/>
    <property type="project" value="UniProtKB-KW"/>
</dbReference>
<protein>
    <submittedName>
        <fullName evidence="4">DNA replication protein</fullName>
    </submittedName>
</protein>
<feature type="region of interest" description="Disordered" evidence="3">
    <location>
        <begin position="198"/>
        <end position="217"/>
    </location>
</feature>
<dbReference type="PANTHER" id="PTHR12169">
    <property type="entry name" value="ATPASE N2B"/>
    <property type="match status" value="1"/>
</dbReference>
<gene>
    <name evidence="4" type="primary">yhcM_2</name>
    <name evidence="4" type="ORF">NCTC10797_04788</name>
</gene>
<dbReference type="GO" id="GO:0051301">
    <property type="term" value="P:cell division"/>
    <property type="evidence" value="ECO:0007669"/>
    <property type="project" value="TreeGrafter"/>
</dbReference>
<evidence type="ECO:0000313" key="4">
    <source>
        <dbReference type="EMBL" id="VFB00978.1"/>
    </source>
</evidence>
<name>A0A4U8WEQ1_9NOCA</name>
<dbReference type="NCBIfam" id="NF040713">
    <property type="entry name" value="ZapE"/>
    <property type="match status" value="1"/>
</dbReference>
<dbReference type="SUPFAM" id="SSF52540">
    <property type="entry name" value="P-loop containing nucleoside triphosphate hydrolases"/>
    <property type="match status" value="1"/>
</dbReference>
<evidence type="ECO:0000256" key="2">
    <source>
        <dbReference type="ARBA" id="ARBA00022840"/>
    </source>
</evidence>
<dbReference type="Proteomes" id="UP000290439">
    <property type="component" value="Chromosome"/>
</dbReference>
<dbReference type="GO" id="GO:0016887">
    <property type="term" value="F:ATP hydrolysis activity"/>
    <property type="evidence" value="ECO:0007669"/>
    <property type="project" value="InterPro"/>
</dbReference>
<dbReference type="PANTHER" id="PTHR12169:SF6">
    <property type="entry name" value="AFG1-LIKE ATPASE"/>
    <property type="match status" value="1"/>
</dbReference>
<dbReference type="Gene3D" id="3.40.50.300">
    <property type="entry name" value="P-loop containing nucleotide triphosphate hydrolases"/>
    <property type="match status" value="1"/>
</dbReference>
<accession>A0A4U8WEQ1</accession>
<dbReference type="GO" id="GO:0005737">
    <property type="term" value="C:cytoplasm"/>
    <property type="evidence" value="ECO:0007669"/>
    <property type="project" value="TreeGrafter"/>
</dbReference>
<evidence type="ECO:0000256" key="3">
    <source>
        <dbReference type="SAM" id="MobiDB-lite"/>
    </source>
</evidence>
<evidence type="ECO:0000256" key="1">
    <source>
        <dbReference type="ARBA" id="ARBA00022741"/>
    </source>
</evidence>
<dbReference type="InterPro" id="IPR027417">
    <property type="entry name" value="P-loop_NTPase"/>
</dbReference>
<dbReference type="RefSeq" id="WP_232052298.1">
    <property type="nucleotide sequence ID" value="NZ_LR215973.1"/>
</dbReference>
<keyword evidence="2" id="KW-0067">ATP-binding</keyword>
<feature type="region of interest" description="Disordered" evidence="3">
    <location>
        <begin position="232"/>
        <end position="256"/>
    </location>
</feature>
<evidence type="ECO:0000313" key="5">
    <source>
        <dbReference type="Proteomes" id="UP000290439"/>
    </source>
</evidence>
<dbReference type="Pfam" id="PF03969">
    <property type="entry name" value="AFG1_ATPase"/>
    <property type="match status" value="2"/>
</dbReference>
<keyword evidence="1" id="KW-0547">Nucleotide-binding</keyword>
<dbReference type="EMBL" id="LR215973">
    <property type="protein sequence ID" value="VFB00978.1"/>
    <property type="molecule type" value="Genomic_DNA"/>
</dbReference>
<reference evidence="4 5" key="1">
    <citation type="submission" date="2019-02" db="EMBL/GenBank/DDBJ databases">
        <authorList>
            <consortium name="Pathogen Informatics"/>
        </authorList>
    </citation>
    <scope>NUCLEOTIDE SEQUENCE [LARGE SCALE GENOMIC DNA]</scope>
    <source>
        <strain evidence="4 5">3012STDY6756504</strain>
    </source>
</reference>
<sequence>MDTESIRLDEDQTRAAARLADLLGRHHRPLKHHRGIYLHGRPGRGKTMVMDRFFASVDPKHKRRFHFHTFFAGLHAQTHAHGSIDKAIDTLLGKARLVCFDEFHVHDIGDAMLITRMLDALFARRLTLVVTSNYAPAELLPNPLFHDLFVPTIERIVAELDVVSLDGPLDYRTIAHVRATGFRAGHYIVGPAPAIDRAAGSGEAAPGQSVDPAGRPVGFGRIGLRPGVRRLSGPAESAVPGSGHISGSAESAVPGDGPSCCAGHTHGPNVPSPSSARIEAGARAGVADAAGRVTADEDGADRTAVHDPPSRLGPRIEVAIGGRTVRTLAVDATTITVDFADLCARPTSAADYVDLAERFHTWILCGVPRLRNVPPDWAMRLVNLVDVLYDADRTLTVYAQAPVRELVAGVRDVPDIARAASRLGELSQSEAVAVG</sequence>
<proteinExistence type="predicted"/>
<dbReference type="GO" id="GO:0032153">
    <property type="term" value="C:cell division site"/>
    <property type="evidence" value="ECO:0007669"/>
    <property type="project" value="TreeGrafter"/>
</dbReference>
<dbReference type="InterPro" id="IPR005654">
    <property type="entry name" value="ATPase_AFG1-like"/>
</dbReference>
<dbReference type="AlphaFoldDB" id="A0A4U8WEQ1"/>